<dbReference type="AlphaFoldDB" id="A0A9W5AXP2"/>
<comment type="caution">
    <text evidence="1">The sequence shown here is derived from an EMBL/GenBank/DDBJ whole genome shotgun (WGS) entry which is preliminary data.</text>
</comment>
<evidence type="ECO:0000313" key="1">
    <source>
        <dbReference type="EMBL" id="CUW85920.1"/>
    </source>
</evidence>
<dbReference type="PIRSF" id="PIRSF034110">
    <property type="entry name" value="DUF1203"/>
    <property type="match status" value="1"/>
</dbReference>
<gene>
    <name evidence="1" type="ORF">AGR2A_Cc100296</name>
</gene>
<dbReference type="EMBL" id="FBVY01000002">
    <property type="protein sequence ID" value="CUW85920.1"/>
    <property type="molecule type" value="Genomic_DNA"/>
</dbReference>
<proteinExistence type="predicted"/>
<dbReference type="Proteomes" id="UP000191933">
    <property type="component" value="Unassembled WGS sequence"/>
</dbReference>
<name>A0A9W5AXP2_9HYPH</name>
<sequence>MGWLHQLSRIGWIAARFGTIAAKKQRRSQPEEAAMTNIVFTAMPAKDAEDFRAGAADAYGNRPETAVSPGGMPCRHCLDQIGAGEAMLVLAYRPFPSLQPYAETGPVFLHAEACDRYPLTDILPPMLDSPDYIVRGYGDDDRIVYGTGAVTATGEIVSRARALLGREDVAYVHVRSARNNCYQCRIAKA</sequence>
<evidence type="ECO:0000313" key="2">
    <source>
        <dbReference type="Proteomes" id="UP000191933"/>
    </source>
</evidence>
<reference evidence="1 2" key="1">
    <citation type="submission" date="2016-01" db="EMBL/GenBank/DDBJ databases">
        <authorList>
            <person name="Regsiter A."/>
            <person name="william w."/>
        </authorList>
    </citation>
    <scope>NUCLEOTIDE SEQUENCE [LARGE SCALE GENOMIC DNA]</scope>
    <source>
        <strain evidence="1 2">CFBP 5494</strain>
    </source>
</reference>
<organism evidence="1 2">
    <name type="scientific">Agrobacterium genomosp. 2 str. CFBP 5494</name>
    <dbReference type="NCBI Taxonomy" id="1183436"/>
    <lineage>
        <taxon>Bacteria</taxon>
        <taxon>Pseudomonadati</taxon>
        <taxon>Pseudomonadota</taxon>
        <taxon>Alphaproteobacteria</taxon>
        <taxon>Hyphomicrobiales</taxon>
        <taxon>Rhizobiaceae</taxon>
        <taxon>Rhizobium/Agrobacterium group</taxon>
        <taxon>Agrobacterium</taxon>
        <taxon>Agrobacterium tumefaciens complex</taxon>
    </lineage>
</organism>
<protein>
    <recommendedName>
        <fullName evidence="3">DUF1203 domain-containing protein</fullName>
    </recommendedName>
</protein>
<evidence type="ECO:0008006" key="3">
    <source>
        <dbReference type="Google" id="ProtNLM"/>
    </source>
</evidence>
<keyword evidence="2" id="KW-1185">Reference proteome</keyword>
<dbReference type="InterPro" id="IPR009593">
    <property type="entry name" value="DUF1203"/>
</dbReference>
<accession>A0A9W5AXP2</accession>
<dbReference type="Pfam" id="PF06718">
    <property type="entry name" value="DUF1203"/>
    <property type="match status" value="1"/>
</dbReference>